<dbReference type="HOGENOM" id="CLU_041517_0_2_5"/>
<feature type="region of interest" description="Disordered" evidence="1">
    <location>
        <begin position="408"/>
        <end position="442"/>
    </location>
</feature>
<dbReference type="PROSITE" id="PS50994">
    <property type="entry name" value="INTEGRASE"/>
    <property type="match status" value="1"/>
</dbReference>
<dbReference type="SUPFAM" id="SSF46689">
    <property type="entry name" value="Homeodomain-like"/>
    <property type="match status" value="1"/>
</dbReference>
<evidence type="ECO:0000313" key="3">
    <source>
        <dbReference type="EMBL" id="CAK03889.1"/>
    </source>
</evidence>
<geneLocation type="plasmid" evidence="3 4">
    <name>pRL9</name>
</geneLocation>
<evidence type="ECO:0000256" key="1">
    <source>
        <dbReference type="SAM" id="MobiDB-lite"/>
    </source>
</evidence>
<reference evidence="3 4" key="1">
    <citation type="journal article" date="2006" name="Genome Biol.">
        <title>The genome of Rhizobium leguminosarum has recognizable core and accessory components.</title>
        <authorList>
            <person name="Young J.W."/>
            <person name="Crossman L.C."/>
            <person name="Johnston A.W.B."/>
            <person name="Thomson N.R."/>
            <person name="Ghazoui Z.F."/>
            <person name="Hull K.H."/>
            <person name="Wexler M."/>
            <person name="Curson A.R.J."/>
            <person name="Todd J.D."/>
            <person name="Poole P.S."/>
            <person name="Mauchline T.H."/>
            <person name="East A.K."/>
            <person name="Quail M.A."/>
            <person name="Churcher C."/>
            <person name="Arrowsmith C."/>
            <person name="Cherevach A."/>
            <person name="Chillingworth T."/>
            <person name="Clarke K."/>
            <person name="Cronin A."/>
            <person name="Davis P."/>
            <person name="Fraser A."/>
            <person name="Hance Z."/>
            <person name="Hauser H."/>
            <person name="Jagels K."/>
            <person name="Moule S."/>
            <person name="Mungall K."/>
            <person name="Norbertczak H."/>
            <person name="Rabbinowitsch E."/>
            <person name="Sanders M."/>
            <person name="Simmonds M."/>
            <person name="Whitehead S."/>
            <person name="Parkhill J."/>
        </authorList>
    </citation>
    <scope>NUCLEOTIDE SEQUENCE [LARGE SCALE GENOMIC DNA]</scope>
    <source>
        <strain evidence="4">DSM 114642 / LMG 32736 / 3841</strain>
    </source>
</reference>
<name>Q1M913_RHIJ3</name>
<dbReference type="InterPro" id="IPR012337">
    <property type="entry name" value="RNaseH-like_sf"/>
</dbReference>
<evidence type="ECO:0000259" key="2">
    <source>
        <dbReference type="PROSITE" id="PS50994"/>
    </source>
</evidence>
<dbReference type="EnsemblBacteria" id="CAK03889">
    <property type="protein sequence ID" value="CAK03889"/>
    <property type="gene ID" value="pRL90172"/>
</dbReference>
<dbReference type="Proteomes" id="UP000006575">
    <property type="component" value="Plasmid pRL9"/>
</dbReference>
<dbReference type="GO" id="GO:0003676">
    <property type="term" value="F:nucleic acid binding"/>
    <property type="evidence" value="ECO:0007669"/>
    <property type="project" value="InterPro"/>
</dbReference>
<gene>
    <name evidence="3" type="ordered locus">pRL90172</name>
</gene>
<dbReference type="EMBL" id="AM236083">
    <property type="protein sequence ID" value="CAK03889.1"/>
    <property type="molecule type" value="Genomic_DNA"/>
</dbReference>
<dbReference type="InterPro" id="IPR009057">
    <property type="entry name" value="Homeodomain-like_sf"/>
</dbReference>
<dbReference type="Pfam" id="PF13551">
    <property type="entry name" value="HTH_29"/>
    <property type="match status" value="1"/>
</dbReference>
<dbReference type="NCBIfam" id="NF033594">
    <property type="entry name" value="transpos_ISNCY_2"/>
    <property type="match status" value="1"/>
</dbReference>
<protein>
    <submittedName>
        <fullName evidence="3">Transposase</fullName>
    </submittedName>
</protein>
<keyword evidence="3" id="KW-0614">Plasmid</keyword>
<organism evidence="3 4">
    <name type="scientific">Rhizobium johnstonii (strain DSM 114642 / LMG 32736 / 3841)</name>
    <name type="common">Rhizobium leguminosarum bv. viciae</name>
    <dbReference type="NCBI Taxonomy" id="216596"/>
    <lineage>
        <taxon>Bacteria</taxon>
        <taxon>Pseudomonadati</taxon>
        <taxon>Pseudomonadota</taxon>
        <taxon>Alphaproteobacteria</taxon>
        <taxon>Hyphomicrobiales</taxon>
        <taxon>Rhizobiaceae</taxon>
        <taxon>Rhizobium/Agrobacterium group</taxon>
        <taxon>Rhizobium</taxon>
        <taxon>Rhizobium johnstonii</taxon>
    </lineage>
</organism>
<evidence type="ECO:0000313" key="4">
    <source>
        <dbReference type="Proteomes" id="UP000006575"/>
    </source>
</evidence>
<dbReference type="InterPro" id="IPR036397">
    <property type="entry name" value="RNaseH_sf"/>
</dbReference>
<dbReference type="SUPFAM" id="SSF53098">
    <property type="entry name" value="Ribonuclease H-like"/>
    <property type="match status" value="1"/>
</dbReference>
<dbReference type="AlphaFoldDB" id="Q1M913"/>
<dbReference type="KEGG" id="rle:pRL90172"/>
<dbReference type="PANTHER" id="PTHR35004">
    <property type="entry name" value="TRANSPOSASE RV3428C-RELATED"/>
    <property type="match status" value="1"/>
</dbReference>
<accession>Q1M913</accession>
<dbReference type="Gene3D" id="3.30.420.10">
    <property type="entry name" value="Ribonuclease H-like superfamily/Ribonuclease H"/>
    <property type="match status" value="1"/>
</dbReference>
<dbReference type="InterPro" id="IPR047797">
    <property type="entry name" value="ISNCY_transpos"/>
</dbReference>
<dbReference type="PANTHER" id="PTHR35004:SF7">
    <property type="entry name" value="INTEGRASE PROTEIN"/>
    <property type="match status" value="1"/>
</dbReference>
<dbReference type="InterPro" id="IPR001584">
    <property type="entry name" value="Integrase_cat-core"/>
</dbReference>
<feature type="domain" description="Integrase catalytic" evidence="2">
    <location>
        <begin position="130"/>
        <end position="315"/>
    </location>
</feature>
<keyword evidence="4" id="KW-1185">Reference proteome</keyword>
<dbReference type="GO" id="GO:0015074">
    <property type="term" value="P:DNA integration"/>
    <property type="evidence" value="ECO:0007669"/>
    <property type="project" value="InterPro"/>
</dbReference>
<proteinExistence type="predicted"/>
<sequence length="459" mass="52561">MRMGLIAMSERDLQRIEILSKVIAGRMTMVSAAHALDLSTRQVRRLLERINTGGAASIRHKAIGRPSNNRISDGVRDYAVTLVGERYADFGPTLAAEKLAERDGLRVSRETLRSWMVDAGLWLSRKQRRTFHQPRLRREAYGELVQIDGSEHRWFEDLGPACSLLVFVDDATGRLMQLRFVRSESAFSYFDALELYLRNHGAPIAFYSDKHSVFRVTRKDAKGGQGMTQFGRALSELNIEILCANSSQAKGRVERMNRTLQDRLVKELRLADICDMEAGNAFLPDFIEHYNARFALAPARSGDLHRPMNLAPDRLKEILCKREQRYVGAQLTFSFERKRIMLEENEVTRGLAGRYVETYTYADGRLDVRWKGYSLPYKVFDKDQRVTHAAIIENKRLGDVLAYIKERQEQQSQPDVKTNSEKNGYVRRARGPGRRNDFMNDPAVIARRRQALSDLDAAE</sequence>